<proteinExistence type="predicted"/>
<dbReference type="EMBL" id="JAQIZT010000006">
    <property type="protein sequence ID" value="KAJ6994931.1"/>
    <property type="molecule type" value="Genomic_DNA"/>
</dbReference>
<accession>A0AAD6QQT7</accession>
<protein>
    <submittedName>
        <fullName evidence="1">Uncharacterized protein</fullName>
    </submittedName>
</protein>
<sequence length="46" mass="5308">MHAPSSSSKPFSIHDLPLLPCQFALECNQNSHSRNRQAQYSHNYHK</sequence>
<evidence type="ECO:0000313" key="2">
    <source>
        <dbReference type="Proteomes" id="UP001164929"/>
    </source>
</evidence>
<keyword evidence="2" id="KW-1185">Reference proteome</keyword>
<organism evidence="1 2">
    <name type="scientific">Populus alba x Populus x berolinensis</name>
    <dbReference type="NCBI Taxonomy" id="444605"/>
    <lineage>
        <taxon>Eukaryota</taxon>
        <taxon>Viridiplantae</taxon>
        <taxon>Streptophyta</taxon>
        <taxon>Embryophyta</taxon>
        <taxon>Tracheophyta</taxon>
        <taxon>Spermatophyta</taxon>
        <taxon>Magnoliopsida</taxon>
        <taxon>eudicotyledons</taxon>
        <taxon>Gunneridae</taxon>
        <taxon>Pentapetalae</taxon>
        <taxon>rosids</taxon>
        <taxon>fabids</taxon>
        <taxon>Malpighiales</taxon>
        <taxon>Salicaceae</taxon>
        <taxon>Saliceae</taxon>
        <taxon>Populus</taxon>
    </lineage>
</organism>
<dbReference type="Proteomes" id="UP001164929">
    <property type="component" value="Chromosome 6"/>
</dbReference>
<dbReference type="AlphaFoldDB" id="A0AAD6QQT7"/>
<name>A0AAD6QQT7_9ROSI</name>
<reference evidence="1" key="1">
    <citation type="journal article" date="2023" name="Mol. Ecol. Resour.">
        <title>Chromosome-level genome assembly of a triploid poplar Populus alba 'Berolinensis'.</title>
        <authorList>
            <person name="Chen S."/>
            <person name="Yu Y."/>
            <person name="Wang X."/>
            <person name="Wang S."/>
            <person name="Zhang T."/>
            <person name="Zhou Y."/>
            <person name="He R."/>
            <person name="Meng N."/>
            <person name="Wang Y."/>
            <person name="Liu W."/>
            <person name="Liu Z."/>
            <person name="Liu J."/>
            <person name="Guo Q."/>
            <person name="Huang H."/>
            <person name="Sederoff R.R."/>
            <person name="Wang G."/>
            <person name="Qu G."/>
            <person name="Chen S."/>
        </authorList>
    </citation>
    <scope>NUCLEOTIDE SEQUENCE</scope>
    <source>
        <strain evidence="1">SC-2020</strain>
    </source>
</reference>
<comment type="caution">
    <text evidence="1">The sequence shown here is derived from an EMBL/GenBank/DDBJ whole genome shotgun (WGS) entry which is preliminary data.</text>
</comment>
<evidence type="ECO:0000313" key="1">
    <source>
        <dbReference type="EMBL" id="KAJ6994931.1"/>
    </source>
</evidence>
<gene>
    <name evidence="1" type="ORF">NC653_017650</name>
</gene>